<keyword evidence="1" id="KW-0812">Transmembrane</keyword>
<sequence length="207" mass="23026">MLRLQNHYSNNNNLLGQNLITKDFGLPSMLSATLAMAGILLLTFGSSTLLGQDADATEREHLLPRIFFDCEGMTCRLNNEMRLQIPWVTWVRDQEDADLHVIATSTTTGSGGRVMQIDYIGLESFSDYVDQMEVFTSPTDTSREQTDSGVHTVALGLARFADLAGYRGIVSLIGSESENNLAAERVVSREEVEDPWDLWVYRLNTSG</sequence>
<accession>A0A382UBY4</accession>
<organism evidence="2">
    <name type="scientific">marine metagenome</name>
    <dbReference type="NCBI Taxonomy" id="408172"/>
    <lineage>
        <taxon>unclassified sequences</taxon>
        <taxon>metagenomes</taxon>
        <taxon>ecological metagenomes</taxon>
    </lineage>
</organism>
<evidence type="ECO:0000256" key="1">
    <source>
        <dbReference type="SAM" id="Phobius"/>
    </source>
</evidence>
<name>A0A382UBY4_9ZZZZ</name>
<gene>
    <name evidence="2" type="ORF">METZ01_LOCUS384032</name>
</gene>
<reference evidence="2" key="1">
    <citation type="submission" date="2018-05" db="EMBL/GenBank/DDBJ databases">
        <authorList>
            <person name="Lanie J.A."/>
            <person name="Ng W.-L."/>
            <person name="Kazmierczak K.M."/>
            <person name="Andrzejewski T.M."/>
            <person name="Davidsen T.M."/>
            <person name="Wayne K.J."/>
            <person name="Tettelin H."/>
            <person name="Glass J.I."/>
            <person name="Rusch D."/>
            <person name="Podicherti R."/>
            <person name="Tsui H.-C.T."/>
            <person name="Winkler M.E."/>
        </authorList>
    </citation>
    <scope>NUCLEOTIDE SEQUENCE</scope>
</reference>
<feature type="non-terminal residue" evidence="2">
    <location>
        <position position="207"/>
    </location>
</feature>
<evidence type="ECO:0000313" key="2">
    <source>
        <dbReference type="EMBL" id="SVD31178.1"/>
    </source>
</evidence>
<feature type="transmembrane region" description="Helical" evidence="1">
    <location>
        <begin position="24"/>
        <end position="44"/>
    </location>
</feature>
<keyword evidence="1" id="KW-0472">Membrane</keyword>
<dbReference type="EMBL" id="UINC01142691">
    <property type="protein sequence ID" value="SVD31178.1"/>
    <property type="molecule type" value="Genomic_DNA"/>
</dbReference>
<dbReference type="AlphaFoldDB" id="A0A382UBY4"/>
<keyword evidence="1" id="KW-1133">Transmembrane helix</keyword>
<protein>
    <submittedName>
        <fullName evidence="2">Uncharacterized protein</fullName>
    </submittedName>
</protein>
<proteinExistence type="predicted"/>